<gene>
    <name evidence="1" type="ORF">RPERSI_LOCUS36946</name>
</gene>
<feature type="non-terminal residue" evidence="1">
    <location>
        <position position="59"/>
    </location>
</feature>
<feature type="non-terminal residue" evidence="1">
    <location>
        <position position="1"/>
    </location>
</feature>
<protein>
    <submittedName>
        <fullName evidence="1">35933_t:CDS:1</fullName>
    </submittedName>
</protein>
<sequence length="59" mass="6919">EDTFNKKEVSSLSGLYEEFKNIVNQLNEEDLKQFISITLIQDIVVFDQVMIDKIKNLLK</sequence>
<evidence type="ECO:0000313" key="1">
    <source>
        <dbReference type="EMBL" id="CAG8852185.1"/>
    </source>
</evidence>
<organism evidence="1 2">
    <name type="scientific">Racocetra persica</name>
    <dbReference type="NCBI Taxonomy" id="160502"/>
    <lineage>
        <taxon>Eukaryota</taxon>
        <taxon>Fungi</taxon>
        <taxon>Fungi incertae sedis</taxon>
        <taxon>Mucoromycota</taxon>
        <taxon>Glomeromycotina</taxon>
        <taxon>Glomeromycetes</taxon>
        <taxon>Diversisporales</taxon>
        <taxon>Gigasporaceae</taxon>
        <taxon>Racocetra</taxon>
    </lineage>
</organism>
<proteinExistence type="predicted"/>
<keyword evidence="2" id="KW-1185">Reference proteome</keyword>
<name>A0ACA9SZZ1_9GLOM</name>
<reference evidence="1" key="1">
    <citation type="submission" date="2021-06" db="EMBL/GenBank/DDBJ databases">
        <authorList>
            <person name="Kallberg Y."/>
            <person name="Tangrot J."/>
            <person name="Rosling A."/>
        </authorList>
    </citation>
    <scope>NUCLEOTIDE SEQUENCE</scope>
    <source>
        <strain evidence="1">MA461A</strain>
    </source>
</reference>
<dbReference type="Proteomes" id="UP000789920">
    <property type="component" value="Unassembled WGS sequence"/>
</dbReference>
<evidence type="ECO:0000313" key="2">
    <source>
        <dbReference type="Proteomes" id="UP000789920"/>
    </source>
</evidence>
<dbReference type="EMBL" id="CAJVQC010180490">
    <property type="protein sequence ID" value="CAG8852185.1"/>
    <property type="molecule type" value="Genomic_DNA"/>
</dbReference>
<accession>A0ACA9SZZ1</accession>
<comment type="caution">
    <text evidence="1">The sequence shown here is derived from an EMBL/GenBank/DDBJ whole genome shotgun (WGS) entry which is preliminary data.</text>
</comment>